<evidence type="ECO:0000313" key="3">
    <source>
        <dbReference type="Proteomes" id="UP000249464"/>
    </source>
</evidence>
<reference evidence="2 3" key="1">
    <citation type="submission" date="2016-11" db="EMBL/GenBank/DDBJ databases">
        <authorList>
            <person name="Jaros S."/>
            <person name="Januszkiewicz K."/>
            <person name="Wedrychowicz H."/>
        </authorList>
    </citation>
    <scope>NUCLEOTIDE SEQUENCE [LARGE SCALE GENOMIC DNA]</scope>
</reference>
<feature type="signal peptide" evidence="1">
    <location>
        <begin position="1"/>
        <end position="18"/>
    </location>
</feature>
<dbReference type="Proteomes" id="UP000249464">
    <property type="component" value="Unassembled WGS sequence"/>
</dbReference>
<gene>
    <name evidence="2" type="primary">BQ5605_C014g07544</name>
    <name evidence="2" type="ORF">BQ5605_C014G07544</name>
</gene>
<dbReference type="AlphaFoldDB" id="A0A2X0LXW8"/>
<keyword evidence="3" id="KW-1185">Reference proteome</keyword>
<proteinExistence type="predicted"/>
<accession>A0A2X0LXW8</accession>
<feature type="chain" id="PRO_5015984993" evidence="1">
    <location>
        <begin position="19"/>
        <end position="71"/>
    </location>
</feature>
<name>A0A2X0LXW8_9BASI</name>
<evidence type="ECO:0000313" key="2">
    <source>
        <dbReference type="EMBL" id="SGY19039.1"/>
    </source>
</evidence>
<organism evidence="2 3">
    <name type="scientific">Microbotryum silenes-dioicae</name>
    <dbReference type="NCBI Taxonomy" id="796604"/>
    <lineage>
        <taxon>Eukaryota</taxon>
        <taxon>Fungi</taxon>
        <taxon>Dikarya</taxon>
        <taxon>Basidiomycota</taxon>
        <taxon>Pucciniomycotina</taxon>
        <taxon>Microbotryomycetes</taxon>
        <taxon>Microbotryales</taxon>
        <taxon>Microbotryaceae</taxon>
        <taxon>Microbotryum</taxon>
    </lineage>
</organism>
<protein>
    <submittedName>
        <fullName evidence="2">BQ5605_C014g07544 protein</fullName>
    </submittedName>
</protein>
<evidence type="ECO:0000256" key="1">
    <source>
        <dbReference type="SAM" id="SignalP"/>
    </source>
</evidence>
<sequence length="71" mass="7774">MRLLFAITFSLAVCMIHALPAEDHSDTTPNLKGSKKVTVRQGICLWACRGFISPFCGIADKNCPYQGHGHV</sequence>
<keyword evidence="1" id="KW-0732">Signal</keyword>
<dbReference type="EMBL" id="FQNC01000016">
    <property type="protein sequence ID" value="SGY19039.1"/>
    <property type="molecule type" value="Genomic_DNA"/>
</dbReference>